<evidence type="ECO:0000313" key="1">
    <source>
        <dbReference type="EMBL" id="MCQ1528818.1"/>
    </source>
</evidence>
<proteinExistence type="predicted"/>
<protein>
    <submittedName>
        <fullName evidence="1">Uncharacterized protein</fullName>
    </submittedName>
</protein>
<accession>A0ABT1NC29</accession>
<dbReference type="Proteomes" id="UP001651880">
    <property type="component" value="Unassembled WGS sequence"/>
</dbReference>
<gene>
    <name evidence="1" type="ORF">LJD61_04560</name>
</gene>
<dbReference type="EMBL" id="JAJEKE010000002">
    <property type="protein sequence ID" value="MCQ1528818.1"/>
    <property type="molecule type" value="Genomic_DNA"/>
</dbReference>
<sequence>MISSKTQKWIEAGKLIAENPDAKILCPECEQNNLEVKDIRNDNNVSELERIMYCSNCGARNILRLKR</sequence>
<evidence type="ECO:0000313" key="2">
    <source>
        <dbReference type="Proteomes" id="UP001651880"/>
    </source>
</evidence>
<keyword evidence="2" id="KW-1185">Reference proteome</keyword>
<reference evidence="1 2" key="1">
    <citation type="submission" date="2021-10" db="EMBL/GenBank/DDBJ databases">
        <title>Lutispora strain m25 sp. nov., a thermophilic, non-spore-forming bacterium isolated from a lab-scale methanogenic bioreactor digesting anaerobic sludge.</title>
        <authorList>
            <person name="El Houari A."/>
            <person name="Mcdonald J."/>
        </authorList>
    </citation>
    <scope>NUCLEOTIDE SEQUENCE [LARGE SCALE GENOMIC DNA]</scope>
    <source>
        <strain evidence="2">m25</strain>
    </source>
</reference>
<comment type="caution">
    <text evidence="1">The sequence shown here is derived from an EMBL/GenBank/DDBJ whole genome shotgun (WGS) entry which is preliminary data.</text>
</comment>
<dbReference type="RefSeq" id="WP_255226333.1">
    <property type="nucleotide sequence ID" value="NZ_JAJEKE010000002.1"/>
</dbReference>
<organism evidence="1 2">
    <name type="scientific">Lutispora saccharofermentans</name>
    <dbReference type="NCBI Taxonomy" id="3024236"/>
    <lineage>
        <taxon>Bacteria</taxon>
        <taxon>Bacillati</taxon>
        <taxon>Bacillota</taxon>
        <taxon>Clostridia</taxon>
        <taxon>Lutisporales</taxon>
        <taxon>Lutisporaceae</taxon>
        <taxon>Lutispora</taxon>
    </lineage>
</organism>
<name>A0ABT1NC29_9FIRM</name>